<evidence type="ECO:0000256" key="1">
    <source>
        <dbReference type="SAM" id="MobiDB-lite"/>
    </source>
</evidence>
<keyword evidence="4" id="KW-1185">Reference proteome</keyword>
<gene>
    <name evidence="2" type="ORF">ZHAS_00007524</name>
</gene>
<dbReference type="EMBL" id="KE525002">
    <property type="protein sequence ID" value="KFB40063.1"/>
    <property type="molecule type" value="Genomic_DNA"/>
</dbReference>
<proteinExistence type="predicted"/>
<organism evidence="2">
    <name type="scientific">Anopheles sinensis</name>
    <name type="common">Mosquito</name>
    <dbReference type="NCBI Taxonomy" id="74873"/>
    <lineage>
        <taxon>Eukaryota</taxon>
        <taxon>Metazoa</taxon>
        <taxon>Ecdysozoa</taxon>
        <taxon>Arthropoda</taxon>
        <taxon>Hexapoda</taxon>
        <taxon>Insecta</taxon>
        <taxon>Pterygota</taxon>
        <taxon>Neoptera</taxon>
        <taxon>Endopterygota</taxon>
        <taxon>Diptera</taxon>
        <taxon>Nematocera</taxon>
        <taxon>Culicoidea</taxon>
        <taxon>Culicidae</taxon>
        <taxon>Anophelinae</taxon>
        <taxon>Anopheles</taxon>
    </lineage>
</organism>
<evidence type="ECO:0000313" key="4">
    <source>
        <dbReference type="Proteomes" id="UP000030765"/>
    </source>
</evidence>
<reference evidence="2 4" key="1">
    <citation type="journal article" date="2014" name="BMC Genomics">
        <title>Genome sequence of Anopheles sinensis provides insight into genetics basis of mosquito competence for malaria parasites.</title>
        <authorList>
            <person name="Zhou D."/>
            <person name="Zhang D."/>
            <person name="Ding G."/>
            <person name="Shi L."/>
            <person name="Hou Q."/>
            <person name="Ye Y."/>
            <person name="Xu Y."/>
            <person name="Zhou H."/>
            <person name="Xiong C."/>
            <person name="Li S."/>
            <person name="Yu J."/>
            <person name="Hong S."/>
            <person name="Yu X."/>
            <person name="Zou P."/>
            <person name="Chen C."/>
            <person name="Chang X."/>
            <person name="Wang W."/>
            <person name="Lv Y."/>
            <person name="Sun Y."/>
            <person name="Ma L."/>
            <person name="Shen B."/>
            <person name="Zhu C."/>
        </authorList>
    </citation>
    <scope>NUCLEOTIDE SEQUENCE [LARGE SCALE GENOMIC DNA]</scope>
</reference>
<reference evidence="3" key="2">
    <citation type="submission" date="2020-05" db="UniProtKB">
        <authorList>
            <consortium name="EnsemblMetazoa"/>
        </authorList>
    </citation>
    <scope>IDENTIFICATION</scope>
</reference>
<accession>A0A084VQ19</accession>
<name>A0A084VQ19_ANOSI</name>
<protein>
    <submittedName>
        <fullName evidence="2">Uncharacterized protein LOC100818815</fullName>
    </submittedName>
</protein>
<evidence type="ECO:0000313" key="2">
    <source>
        <dbReference type="EMBL" id="KFB40063.1"/>
    </source>
</evidence>
<dbReference type="EnsemblMetazoa" id="ASIC007524-RA">
    <property type="protein sequence ID" value="ASIC007524-PA"/>
    <property type="gene ID" value="ASIC007524"/>
</dbReference>
<dbReference type="AlphaFoldDB" id="A0A084VQ19"/>
<dbReference type="Proteomes" id="UP000030765">
    <property type="component" value="Unassembled WGS sequence"/>
</dbReference>
<dbReference type="VEuPathDB" id="VectorBase:ASIC007524"/>
<sequence length="88" mass="9360">MSHTGEWEGVGTEGEGPGGSPASPDVFARRHSGDDNDNDDERSGHSSTSPAGFRVVRADDPTSTCVCRGRPCRAIVRGCGSADWFWVH</sequence>
<dbReference type="EMBL" id="ATLV01015104">
    <property type="status" value="NOT_ANNOTATED_CDS"/>
    <property type="molecule type" value="Genomic_DNA"/>
</dbReference>
<evidence type="ECO:0000313" key="3">
    <source>
        <dbReference type="EnsemblMetazoa" id="ASIC007524-PA"/>
    </source>
</evidence>
<feature type="region of interest" description="Disordered" evidence="1">
    <location>
        <begin position="1"/>
        <end position="55"/>
    </location>
</feature>